<dbReference type="PANTHER" id="PTHR45982:SF1">
    <property type="entry name" value="REGULATOR OF CHROMOSOME CONDENSATION"/>
    <property type="match status" value="1"/>
</dbReference>
<organism evidence="3 4">
    <name type="scientific">Carpediemonas membranifera</name>
    <dbReference type="NCBI Taxonomy" id="201153"/>
    <lineage>
        <taxon>Eukaryota</taxon>
        <taxon>Metamonada</taxon>
        <taxon>Carpediemonas-like organisms</taxon>
        <taxon>Carpediemonas</taxon>
    </lineage>
</organism>
<gene>
    <name evidence="3" type="ORF">J8273_1745</name>
</gene>
<dbReference type="SUPFAM" id="SSF50985">
    <property type="entry name" value="RCC1/BLIP-II"/>
    <property type="match status" value="1"/>
</dbReference>
<keyword evidence="4" id="KW-1185">Reference proteome</keyword>
<dbReference type="InterPro" id="IPR000408">
    <property type="entry name" value="Reg_chr_condens"/>
</dbReference>
<dbReference type="PANTHER" id="PTHR45982">
    <property type="entry name" value="REGULATOR OF CHROMOSOME CONDENSATION"/>
    <property type="match status" value="1"/>
</dbReference>
<feature type="repeat" description="RCC1" evidence="1">
    <location>
        <begin position="555"/>
        <end position="604"/>
    </location>
</feature>
<comment type="caution">
    <text evidence="3">The sequence shown here is derived from an EMBL/GenBank/DDBJ whole genome shotgun (WGS) entry which is preliminary data.</text>
</comment>
<dbReference type="Proteomes" id="UP000717585">
    <property type="component" value="Unassembled WGS sequence"/>
</dbReference>
<reference evidence="3" key="1">
    <citation type="submission" date="2021-05" db="EMBL/GenBank/DDBJ databases">
        <title>A free-living protist that lacks canonical eukaryotic 1 DNA replication and segregation systems.</title>
        <authorList>
            <person name="Salas-Leiva D.E."/>
            <person name="Tromer E.C."/>
            <person name="Curtis B.A."/>
            <person name="Jerlstrom-Hultqvist J."/>
            <person name="Kolisko M."/>
            <person name="Yi Z."/>
            <person name="Salas-Leiva J.S."/>
            <person name="Gallot-Lavallee L."/>
            <person name="Kops G.J.P.L."/>
            <person name="Archibald J.M."/>
            <person name="Simpson A.G.B."/>
            <person name="Roger A.J."/>
        </authorList>
    </citation>
    <scope>NUCLEOTIDE SEQUENCE</scope>
    <source>
        <strain evidence="3">BICM</strain>
    </source>
</reference>
<dbReference type="InterPro" id="IPR051553">
    <property type="entry name" value="Ran_GTPase-activating"/>
</dbReference>
<proteinExistence type="predicted"/>
<dbReference type="AlphaFoldDB" id="A0A8J6E665"/>
<dbReference type="PROSITE" id="PS50012">
    <property type="entry name" value="RCC1_3"/>
    <property type="match status" value="2"/>
</dbReference>
<name>A0A8J6E665_9EUKA</name>
<dbReference type="Gene3D" id="2.130.10.30">
    <property type="entry name" value="Regulator of chromosome condensation 1/beta-lactamase-inhibitor protein II"/>
    <property type="match status" value="2"/>
</dbReference>
<evidence type="ECO:0000256" key="1">
    <source>
        <dbReference type="PROSITE-ProRule" id="PRU00235"/>
    </source>
</evidence>
<feature type="repeat" description="RCC1" evidence="1">
    <location>
        <begin position="407"/>
        <end position="458"/>
    </location>
</feature>
<dbReference type="EMBL" id="JAHDYR010000005">
    <property type="protein sequence ID" value="KAG9396727.1"/>
    <property type="molecule type" value="Genomic_DNA"/>
</dbReference>
<evidence type="ECO:0000256" key="2">
    <source>
        <dbReference type="SAM" id="MobiDB-lite"/>
    </source>
</evidence>
<dbReference type="InterPro" id="IPR009091">
    <property type="entry name" value="RCC1/BLIP-II"/>
</dbReference>
<feature type="region of interest" description="Disordered" evidence="2">
    <location>
        <begin position="652"/>
        <end position="676"/>
    </location>
</feature>
<dbReference type="OrthoDB" id="10253607at2759"/>
<evidence type="ECO:0000313" key="3">
    <source>
        <dbReference type="EMBL" id="KAG9396727.1"/>
    </source>
</evidence>
<protein>
    <submittedName>
        <fullName evidence="3">Regulator of chromosome condensation (RCC1) repeat</fullName>
    </submittedName>
</protein>
<evidence type="ECO:0000313" key="4">
    <source>
        <dbReference type="Proteomes" id="UP000717585"/>
    </source>
</evidence>
<sequence length="676" mass="72946">MTERGEEAAEAIHEVCSYIMTSIDILSPLVSEERSGGQQQTIGHAMQLLSIASELLAPISIQPGNSTPRLADESQMSDTHDFVVSDEEDDTPQSPEDKLSAIAGSIEAVSIGAEGLLSSFPGDIPTRLRRAAALLGPGAADVGGVDLIEDKAELIDRLRSIRGQLQALQPELDGELDPDCCRRLDSVVRQLENPTTTLDVSEVPVFWALSHSTITAVMFAAGLPEAASFTCVRMAHSKVLFDKAETIRADGCEYRLLRGGLYSRGLNLNGEAGRGRADLFVPEWGRVCIPSVTGLWTGHGSAVAATVAGVFAWGSNKRSKLSFPEKEGIISSPRLVGRLDVVRAVIMDESTFLQTPTHWRATGANEHGQLAVGHRDPVREPERVVGSETITDVVSDCGTAFAWTETGDILGAGSNDNEQLGVTAGDDVTVFSPVNLPPNTSVVRIVEGEDATFFFTADRRCLVCGNNRKAKLGLPRASVVVPPTALPFAVDDVVFNKFTTVFLCDGKLMAVGDNSYRELPSTARELTAPTELPLPWDAVQIILGCKCLFVQRDDGQWFARGDNSFGQLGVGSIASPVTTLAPVALDNVRWVHSASSMTLFMTADGLYRAGIRIDGEIGEEDWVNMPRVPVQTAPAPDLHFTQSPRLNLVRQVEDMPRSPRTPRSPRRRSSSGIRRE</sequence>
<accession>A0A8J6E665</accession>